<organism evidence="2">
    <name type="scientific">Thiothrix fructosivorans</name>
    <dbReference type="NCBI Taxonomy" id="111770"/>
    <lineage>
        <taxon>Bacteria</taxon>
        <taxon>Pseudomonadati</taxon>
        <taxon>Pseudomonadota</taxon>
        <taxon>Gammaproteobacteria</taxon>
        <taxon>Thiotrichales</taxon>
        <taxon>Thiotrichaceae</taxon>
        <taxon>Thiothrix</taxon>
    </lineage>
</organism>
<protein>
    <recommendedName>
        <fullName evidence="4">DUF1398 domain-containing protein</fullName>
    </recommendedName>
</protein>
<dbReference type="AlphaFoldDB" id="A0A8B0SPJ0"/>
<evidence type="ECO:0000313" key="3">
    <source>
        <dbReference type="Proteomes" id="UP000664466"/>
    </source>
</evidence>
<name>A0A8B0SPJ0_9GAMM</name>
<proteinExistence type="predicted"/>
<evidence type="ECO:0000313" key="1">
    <source>
        <dbReference type="EMBL" id="MBO0612591.1"/>
    </source>
</evidence>
<accession>A0A8B0SPJ0</accession>
<keyword evidence="3" id="KW-1185">Reference proteome</keyword>
<evidence type="ECO:0008006" key="4">
    <source>
        <dbReference type="Google" id="ProtNLM"/>
    </source>
</evidence>
<dbReference type="InterPro" id="IPR036696">
    <property type="entry name" value="YdfO-like_sf"/>
</dbReference>
<dbReference type="EMBL" id="CP072748">
    <property type="protein sequence ID" value="QTX11938.1"/>
    <property type="molecule type" value="Genomic_DNA"/>
</dbReference>
<reference evidence="1 3" key="1">
    <citation type="submission" date="2021-03" db="EMBL/GenBank/DDBJ databases">
        <title>Draft genome and methylome analysis of Thiotrix fructosivoruns ATCC 49748.</title>
        <authorList>
            <person name="Fomenkov A."/>
            <person name="Grabovich M.Y."/>
            <person name="Roberts R.J."/>
        </authorList>
    </citation>
    <scope>NUCLEOTIDE SEQUENCE [LARGE SCALE GENOMIC DNA]</scope>
    <source>
        <strain evidence="1 3">ATCC 49748</strain>
    </source>
</reference>
<dbReference type="SUPFAM" id="SSF160419">
    <property type="entry name" value="YdfO-like"/>
    <property type="match status" value="1"/>
</dbReference>
<dbReference type="Proteomes" id="UP000664466">
    <property type="component" value="Unassembled WGS sequence"/>
</dbReference>
<sequence>MDSQQITIAQHCLNAAYDDTMSFPASVGSLIEAGFDSYLVDYRSNTRTYYLPNGESLVLNNPHEEGAVAAEFDPAGIVATIKWAQLNPPDYTYIDFNQRVTGYGCAGYLVSFIGRRVLYFGRTAEIHVEHFPQ</sequence>
<dbReference type="EMBL" id="JAFMPM010000006">
    <property type="protein sequence ID" value="MBO0612591.1"/>
    <property type="molecule type" value="Genomic_DNA"/>
</dbReference>
<reference evidence="2" key="2">
    <citation type="submission" date="2021-04" db="EMBL/GenBank/DDBJ databases">
        <title>Complete Genome and methylome analysis of Thiothrix fructosivorans ATCC 49748.</title>
        <authorList>
            <person name="Fomenkov A."/>
            <person name="Sun L."/>
            <person name="Vincze T."/>
            <person name="Grabovich M.Y."/>
            <person name="Roberts R.J."/>
        </authorList>
    </citation>
    <scope>NUCLEOTIDE SEQUENCE</scope>
    <source>
        <strain evidence="2">ATCC 49748</strain>
    </source>
</reference>
<dbReference type="RefSeq" id="WP_207250286.1">
    <property type="nucleotide sequence ID" value="NZ_JAFMPM010000006.1"/>
</dbReference>
<evidence type="ECO:0000313" key="2">
    <source>
        <dbReference type="EMBL" id="QTX11938.1"/>
    </source>
</evidence>
<gene>
    <name evidence="2" type="ORF">J1836_006260</name>
    <name evidence="1" type="ORF">J1836_06565</name>
</gene>